<evidence type="ECO:0000313" key="2">
    <source>
        <dbReference type="Proteomes" id="UP001589611"/>
    </source>
</evidence>
<evidence type="ECO:0008006" key="3">
    <source>
        <dbReference type="Google" id="ProtNLM"/>
    </source>
</evidence>
<dbReference type="RefSeq" id="WP_344710649.1">
    <property type="nucleotide sequence ID" value="NZ_BAAAWH010000001.1"/>
</dbReference>
<comment type="caution">
    <text evidence="1">The sequence shown here is derived from an EMBL/GenBank/DDBJ whole genome shotgun (WGS) entry which is preliminary data.</text>
</comment>
<keyword evidence="2" id="KW-1185">Reference proteome</keyword>
<evidence type="ECO:0000313" key="1">
    <source>
        <dbReference type="EMBL" id="MFB9644311.1"/>
    </source>
</evidence>
<name>A0ABV5SY10_9MICO</name>
<dbReference type="EMBL" id="JBHMBE010000001">
    <property type="protein sequence ID" value="MFB9644311.1"/>
    <property type="molecule type" value="Genomic_DNA"/>
</dbReference>
<reference evidence="1 2" key="1">
    <citation type="submission" date="2024-09" db="EMBL/GenBank/DDBJ databases">
        <authorList>
            <person name="Sun Q."/>
            <person name="Mori K."/>
        </authorList>
    </citation>
    <scope>NUCLEOTIDE SEQUENCE [LARGE SCALE GENOMIC DNA]</scope>
    <source>
        <strain evidence="1 2">JCM 1342</strain>
    </source>
</reference>
<organism evidence="1 2">
    <name type="scientific">Microbacterium terregens</name>
    <dbReference type="NCBI Taxonomy" id="69363"/>
    <lineage>
        <taxon>Bacteria</taxon>
        <taxon>Bacillati</taxon>
        <taxon>Actinomycetota</taxon>
        <taxon>Actinomycetes</taxon>
        <taxon>Micrococcales</taxon>
        <taxon>Microbacteriaceae</taxon>
        <taxon>Microbacterium</taxon>
    </lineage>
</organism>
<accession>A0ABV5SY10</accession>
<gene>
    <name evidence="1" type="ORF">ACFFPJ_00710</name>
</gene>
<dbReference type="Proteomes" id="UP001589611">
    <property type="component" value="Unassembled WGS sequence"/>
</dbReference>
<sequence>MPRHVVRADGMPRHVVRADGVRRCGLSAASVVALVLLAGCTQTASPDATAPAGLPAGVTVQLVQLRSDVAARQAQVQVRNDADEDLTVGAVAVLDPRFTTPAARVLNRDSLVRAGATVDIRVQLPAVECTAPDDADSTVQFAYSTAGTDAQAEAPIDDPLDFLGPLHERECRAEAVSDAASLSLASFTPSPAGRPADLVLEIAPTGRGAVEVVGIQTTNLLTFAATPGSTADTFPLGVSVAAASAPIEVHLPLVPLRCDPHAVQEDKRGTIFTVEVELDGEPGQIELAAPEDMRGAILTWVADWCGFG</sequence>
<proteinExistence type="predicted"/>
<protein>
    <recommendedName>
        <fullName evidence="3">Lipoprotein</fullName>
    </recommendedName>
</protein>